<gene>
    <name evidence="1" type="ORF">INT47_007866</name>
</gene>
<dbReference type="AlphaFoldDB" id="A0A8H7REH7"/>
<comment type="caution">
    <text evidence="1">The sequence shown here is derived from an EMBL/GenBank/DDBJ whole genome shotgun (WGS) entry which is preliminary data.</text>
</comment>
<dbReference type="Proteomes" id="UP000603453">
    <property type="component" value="Unassembled WGS sequence"/>
</dbReference>
<accession>A0A8H7REH7</accession>
<name>A0A8H7REH7_9FUNG</name>
<keyword evidence="2" id="KW-1185">Reference proteome</keyword>
<proteinExistence type="predicted"/>
<evidence type="ECO:0000313" key="2">
    <source>
        <dbReference type="Proteomes" id="UP000603453"/>
    </source>
</evidence>
<protein>
    <submittedName>
        <fullName evidence="1">Uncharacterized protein</fullName>
    </submittedName>
</protein>
<evidence type="ECO:0000313" key="1">
    <source>
        <dbReference type="EMBL" id="KAG2208767.1"/>
    </source>
</evidence>
<dbReference type="EMBL" id="JAEPRD010000018">
    <property type="protein sequence ID" value="KAG2208767.1"/>
    <property type="molecule type" value="Genomic_DNA"/>
</dbReference>
<reference evidence="1" key="1">
    <citation type="submission" date="2020-12" db="EMBL/GenBank/DDBJ databases">
        <title>Metabolic potential, ecology and presence of endohyphal bacteria is reflected in genomic diversity of Mucoromycotina.</title>
        <authorList>
            <person name="Muszewska A."/>
            <person name="Okrasinska A."/>
            <person name="Steczkiewicz K."/>
            <person name="Drgas O."/>
            <person name="Orlowska M."/>
            <person name="Perlinska-Lenart U."/>
            <person name="Aleksandrzak-Piekarczyk T."/>
            <person name="Szatraj K."/>
            <person name="Zielenkiewicz U."/>
            <person name="Pilsyk S."/>
            <person name="Malc E."/>
            <person name="Mieczkowski P."/>
            <person name="Kruszewska J.S."/>
            <person name="Biernat P."/>
            <person name="Pawlowska J."/>
        </authorList>
    </citation>
    <scope>NUCLEOTIDE SEQUENCE</scope>
    <source>
        <strain evidence="1">WA0000017839</strain>
    </source>
</reference>
<organism evidence="1 2">
    <name type="scientific">Mucor saturninus</name>
    <dbReference type="NCBI Taxonomy" id="64648"/>
    <lineage>
        <taxon>Eukaryota</taxon>
        <taxon>Fungi</taxon>
        <taxon>Fungi incertae sedis</taxon>
        <taxon>Mucoromycota</taxon>
        <taxon>Mucoromycotina</taxon>
        <taxon>Mucoromycetes</taxon>
        <taxon>Mucorales</taxon>
        <taxon>Mucorineae</taxon>
        <taxon>Mucoraceae</taxon>
        <taxon>Mucor</taxon>
    </lineage>
</organism>
<sequence length="112" mass="12851">MNNNNLNLEELSDDDLALLAIQLLSEMNAMEVHAAAAIAEQTRNINYQTQVILNCAIEYNATVHAFDQYILNINDMRLFLNLTNPTHLQCRVTYPRLESNNGFLDLWPPKPY</sequence>